<evidence type="ECO:0000313" key="1">
    <source>
        <dbReference type="EMBL" id="CQR26009.1"/>
    </source>
</evidence>
<dbReference type="Proteomes" id="UP000198604">
    <property type="component" value="Unassembled WGS sequence"/>
</dbReference>
<evidence type="ECO:0000313" key="2">
    <source>
        <dbReference type="Proteomes" id="UP000198604"/>
    </source>
</evidence>
<keyword evidence="2" id="KW-1185">Reference proteome</keyword>
<sequence length="534" mass="61835">MPREGITIYDLLISCPGDVNSYLGILKDSVENFNRAFGALNNIEVVTKHWSTDSYPESGNRPQELLNKQFVRGCDAAVVIFWTRFGTPTDKFGSGTEEEIEEMLSADKQVFMYFLDAPVNPSEVDMGQYQKVIDFKEKYKDRGVFGVIKDEHDFQRQFSNHLAMYFLSLISGTVQESKEELQPNLIIKDFDTFSDKFFTPKKSLLLESEFIDKKKEEIINEIRFLENSVLPKRGNEELRNVESDSVVKSNKPVNPDFSSLNINVKSLRSNITDVEIDVSWKNTINDFAIKNNIELDDDFWNLGNLQSYVVNFNVPFGNKGKSFLGTELEKNRFKSIKNLFTKVKKYIEYCDYFQYIDGIEQVRFMISNSGKKYDEDIDVTLKVPKGCLLKHQEIPFPGLNIIEYLIDINFTDYVFSIKETEIVSEYSYSKTEHLNFNNIPSPNPFFQKSISDKYEENKNNYLDSLDSLFSYKVFDSAEFDVLVLHIKYLKHNSSMAFPSVLMFKNIPEAITYEITSKYLPDVVQGNIKLEKRDS</sequence>
<evidence type="ECO:0008006" key="3">
    <source>
        <dbReference type="Google" id="ProtNLM"/>
    </source>
</evidence>
<name>A0A0E4CTR1_9STRE</name>
<accession>A0A0E4CTR1</accession>
<dbReference type="RefSeq" id="WP_093651504.1">
    <property type="nucleotide sequence ID" value="NZ_CTEN01000006.1"/>
</dbReference>
<gene>
    <name evidence="1" type="ORF">BN1356_02354</name>
</gene>
<organism evidence="1 2">
    <name type="scientific">Streptococcus varani</name>
    <dbReference type="NCBI Taxonomy" id="1608583"/>
    <lineage>
        <taxon>Bacteria</taxon>
        <taxon>Bacillati</taxon>
        <taxon>Bacillota</taxon>
        <taxon>Bacilli</taxon>
        <taxon>Lactobacillales</taxon>
        <taxon>Streptococcaceae</taxon>
        <taxon>Streptococcus</taxon>
    </lineage>
</organism>
<reference evidence="2" key="1">
    <citation type="submission" date="2015-03" db="EMBL/GenBank/DDBJ databases">
        <authorList>
            <person name="Urmite Genomes"/>
        </authorList>
    </citation>
    <scope>NUCLEOTIDE SEQUENCE [LARGE SCALE GENOMIC DNA]</scope>
    <source>
        <strain evidence="2">FF10</strain>
    </source>
</reference>
<proteinExistence type="predicted"/>
<dbReference type="EMBL" id="CTEN01000006">
    <property type="protein sequence ID" value="CQR26009.1"/>
    <property type="molecule type" value="Genomic_DNA"/>
</dbReference>
<dbReference type="OrthoDB" id="9784936at2"/>
<protein>
    <recommendedName>
        <fullName evidence="3">DUF4062 domain-containing protein</fullName>
    </recommendedName>
</protein>
<dbReference type="AlphaFoldDB" id="A0A0E4CTR1"/>